<organism evidence="11 12">
    <name type="scientific">Butyribacter intestini</name>
    <dbReference type="NCBI Taxonomy" id="1703332"/>
    <lineage>
        <taxon>Bacteria</taxon>
        <taxon>Bacillati</taxon>
        <taxon>Bacillota</taxon>
        <taxon>Clostridia</taxon>
        <taxon>Lachnospirales</taxon>
        <taxon>Lachnospiraceae</taxon>
        <taxon>Butyribacter</taxon>
    </lineage>
</organism>
<dbReference type="InterPro" id="IPR036097">
    <property type="entry name" value="HisK_dim/P_sf"/>
</dbReference>
<keyword evidence="4 8" id="KW-0597">Phosphoprotein</keyword>
<dbReference type="EC" id="2.7.13.3" evidence="2"/>
<dbReference type="InterPro" id="IPR003661">
    <property type="entry name" value="HisK_dim/P_dom"/>
</dbReference>
<evidence type="ECO:0000259" key="9">
    <source>
        <dbReference type="PROSITE" id="PS50109"/>
    </source>
</evidence>
<dbReference type="EMBL" id="LLKB01000005">
    <property type="protein sequence ID" value="KQC85401.1"/>
    <property type="molecule type" value="Genomic_DNA"/>
</dbReference>
<evidence type="ECO:0000256" key="4">
    <source>
        <dbReference type="ARBA" id="ARBA00022553"/>
    </source>
</evidence>
<proteinExistence type="predicted"/>
<dbReference type="InterPro" id="IPR005467">
    <property type="entry name" value="His_kinase_dom"/>
</dbReference>
<dbReference type="Gene3D" id="3.30.450.40">
    <property type="match status" value="1"/>
</dbReference>
<dbReference type="PROSITE" id="PS50109">
    <property type="entry name" value="HIS_KIN"/>
    <property type="match status" value="1"/>
</dbReference>
<dbReference type="RefSeq" id="WP_055945259.1">
    <property type="nucleotide sequence ID" value="NZ_JAQDCV010000007.1"/>
</dbReference>
<accession>A0AAW3JT00</accession>
<keyword evidence="12" id="KW-1185">Reference proteome</keyword>
<dbReference type="CDD" id="cd00082">
    <property type="entry name" value="HisKA"/>
    <property type="match status" value="1"/>
</dbReference>
<evidence type="ECO:0000256" key="7">
    <source>
        <dbReference type="ARBA" id="ARBA00024867"/>
    </source>
</evidence>
<comment type="function">
    <text evidence="7">May play the central regulatory role in sporulation. It may be an element of the effector pathway responsible for the activation of sporulation genes in response to nutritional stress. Spo0A may act in concert with spo0H (a sigma factor) to control the expression of some genes that are critical to the sporulation process.</text>
</comment>
<reference evidence="11 12" key="1">
    <citation type="submission" date="2015-10" db="EMBL/GenBank/DDBJ databases">
        <title>Butyribacter intestini gen. nov., sp. nov., a butyric acid-producing bacterium of the family Lachnospiraceae isolated from the human faeces.</title>
        <authorList>
            <person name="Zou Y."/>
            <person name="Xue W."/>
            <person name="Luo G."/>
            <person name="Lv M."/>
        </authorList>
    </citation>
    <scope>NUCLEOTIDE SEQUENCE [LARGE SCALE GENOMIC DNA]</scope>
    <source>
        <strain evidence="11 12">TF01-11</strain>
    </source>
</reference>
<comment type="catalytic activity">
    <reaction evidence="1">
        <text>ATP + protein L-histidine = ADP + protein N-phospho-L-histidine.</text>
        <dbReference type="EC" id="2.7.13.3"/>
    </reaction>
</comment>
<keyword evidence="5" id="KW-0418">Kinase</keyword>
<dbReference type="SMART" id="SM00448">
    <property type="entry name" value="REC"/>
    <property type="match status" value="1"/>
</dbReference>
<dbReference type="InterPro" id="IPR011006">
    <property type="entry name" value="CheY-like_superfamily"/>
</dbReference>
<dbReference type="InterPro" id="IPR036890">
    <property type="entry name" value="HATPase_C_sf"/>
</dbReference>
<dbReference type="PROSITE" id="PS50110">
    <property type="entry name" value="RESPONSE_REGULATORY"/>
    <property type="match status" value="1"/>
</dbReference>
<dbReference type="SMART" id="SM00387">
    <property type="entry name" value="HATPase_c"/>
    <property type="match status" value="1"/>
</dbReference>
<evidence type="ECO:0000256" key="3">
    <source>
        <dbReference type="ARBA" id="ARBA00018672"/>
    </source>
</evidence>
<dbReference type="SUPFAM" id="SSF52172">
    <property type="entry name" value="CheY-like"/>
    <property type="match status" value="1"/>
</dbReference>
<feature type="domain" description="Histidine kinase" evidence="9">
    <location>
        <begin position="506"/>
        <end position="730"/>
    </location>
</feature>
<evidence type="ECO:0000313" key="11">
    <source>
        <dbReference type="EMBL" id="KQC85401.1"/>
    </source>
</evidence>
<dbReference type="CDD" id="cd17546">
    <property type="entry name" value="REC_hyHK_CKI1_RcsC-like"/>
    <property type="match status" value="1"/>
</dbReference>
<dbReference type="SUPFAM" id="SSF55781">
    <property type="entry name" value="GAF domain-like"/>
    <property type="match status" value="1"/>
</dbReference>
<evidence type="ECO:0000256" key="8">
    <source>
        <dbReference type="PROSITE-ProRule" id="PRU00169"/>
    </source>
</evidence>
<keyword evidence="6" id="KW-0902">Two-component regulatory system</keyword>
<sequence length="877" mass="100636">MSTYMENIYNNNENNNFQSTYDSIINELINLENLTPDKSRATFLESIFKQLCTVTNSSAAFIFELFNKNIYELKFKYLKNGYHLSDTLPDIFSAETIPDWHSRLSKRQIIIETDIKDSPTAMTDENNKLLNAGINSVIAFPISYAGNLLGYIRLDAPSFPISPFHLMLMRTIGMHLGSIWQNIDKDFLLMQRQDIINENKSELEKEKQFLDVLCRDYTSVYYVDLEKNTLELLKLDRIANAANFIPVENPKPLDYTETIKIYAEKYIASESIDFFKKTMDIQNLKDELKNKERLVFRYRSVPNLLRQQYFETVIVRISLTVSDYKLLLGFRHIDDIVAIEQKKQFELEQALAEANLKNEVISALSQIYYTIFLIDLEKDTFKEISGKSGSHRLAGKTGCASYEMNKLCNEFIVPEYKDRLLQFFDISTLAKRLENEETIATEYLTTDNNWHTARFIVRKRNEANTVTDVLYVTQIISASKRREQSWISIAEEANKANVAKTEFISQIAHDIRTPMNAIMGFTDIAATHLTEPDKVKYSLEKIKLSGNFLLELVNEVLDISKIENGQMKITPKEINICEIFDEFPPSLEQIKLGKDLDIKCFKHDILYSELFADPLRIKQIYTNILSNAIKYTPDGGSIVFEMYQQEIPGSKNIRLIAKVSDTGIGMSKEYIENMYSKFTRETDSRINKVPGYGLGLSIVKYLTDIMNGSIDVQSELGKGTTFTVTLELPYLKERSKNATETLTIEYYSKICSGMNLLIAEDNELNYEVISELLKMHGITCEHASDGSICVEMLKNSKKHTYDAILMDMQMPVMNGLYATTAIRNMNSSEAHTIPIIAMTANAFKEDIEKCLNAGMNKYLSKPVDIFKLLKVLSEFRN</sequence>
<dbReference type="Gene3D" id="3.40.50.2300">
    <property type="match status" value="1"/>
</dbReference>
<gene>
    <name evidence="11" type="ORF">APZ18_12005</name>
</gene>
<dbReference type="Pfam" id="PF00072">
    <property type="entry name" value="Response_reg"/>
    <property type="match status" value="1"/>
</dbReference>
<dbReference type="Pfam" id="PF00512">
    <property type="entry name" value="HisKA"/>
    <property type="match status" value="1"/>
</dbReference>
<evidence type="ECO:0000256" key="1">
    <source>
        <dbReference type="ARBA" id="ARBA00000085"/>
    </source>
</evidence>
<keyword evidence="5" id="KW-0808">Transferase</keyword>
<comment type="caution">
    <text evidence="11">The sequence shown here is derived from an EMBL/GenBank/DDBJ whole genome shotgun (WGS) entry which is preliminary data.</text>
</comment>
<evidence type="ECO:0000256" key="5">
    <source>
        <dbReference type="ARBA" id="ARBA00022777"/>
    </source>
</evidence>
<evidence type="ECO:0000256" key="2">
    <source>
        <dbReference type="ARBA" id="ARBA00012438"/>
    </source>
</evidence>
<dbReference type="InterPro" id="IPR003594">
    <property type="entry name" value="HATPase_dom"/>
</dbReference>
<dbReference type="PRINTS" id="PR00344">
    <property type="entry name" value="BCTRLSENSOR"/>
</dbReference>
<protein>
    <recommendedName>
        <fullName evidence="3">Stage 0 sporulation protein A homolog</fullName>
        <ecNumber evidence="2">2.7.13.3</ecNumber>
    </recommendedName>
</protein>
<dbReference type="SUPFAM" id="SSF47384">
    <property type="entry name" value="Homodimeric domain of signal transducing histidine kinase"/>
    <property type="match status" value="1"/>
</dbReference>
<dbReference type="PANTHER" id="PTHR45339:SF1">
    <property type="entry name" value="HYBRID SIGNAL TRANSDUCTION HISTIDINE KINASE J"/>
    <property type="match status" value="1"/>
</dbReference>
<dbReference type="Gene3D" id="3.30.565.10">
    <property type="entry name" value="Histidine kinase-like ATPase, C-terminal domain"/>
    <property type="match status" value="1"/>
</dbReference>
<dbReference type="InterPro" id="IPR001789">
    <property type="entry name" value="Sig_transdc_resp-reg_receiver"/>
</dbReference>
<dbReference type="PANTHER" id="PTHR45339">
    <property type="entry name" value="HYBRID SIGNAL TRANSDUCTION HISTIDINE KINASE J"/>
    <property type="match status" value="1"/>
</dbReference>
<evidence type="ECO:0000256" key="6">
    <source>
        <dbReference type="ARBA" id="ARBA00023012"/>
    </source>
</evidence>
<feature type="domain" description="Response regulatory" evidence="10">
    <location>
        <begin position="755"/>
        <end position="876"/>
    </location>
</feature>
<dbReference type="InterPro" id="IPR029016">
    <property type="entry name" value="GAF-like_dom_sf"/>
</dbReference>
<dbReference type="GO" id="GO:0000155">
    <property type="term" value="F:phosphorelay sensor kinase activity"/>
    <property type="evidence" value="ECO:0007669"/>
    <property type="project" value="InterPro"/>
</dbReference>
<dbReference type="Proteomes" id="UP000050833">
    <property type="component" value="Unassembled WGS sequence"/>
</dbReference>
<dbReference type="SMART" id="SM00388">
    <property type="entry name" value="HisKA"/>
    <property type="match status" value="1"/>
</dbReference>
<dbReference type="Gene3D" id="1.10.287.130">
    <property type="match status" value="1"/>
</dbReference>
<evidence type="ECO:0000313" key="12">
    <source>
        <dbReference type="Proteomes" id="UP000050833"/>
    </source>
</evidence>
<evidence type="ECO:0000259" key="10">
    <source>
        <dbReference type="PROSITE" id="PS50110"/>
    </source>
</evidence>
<dbReference type="Pfam" id="PF02518">
    <property type="entry name" value="HATPase_c"/>
    <property type="match status" value="1"/>
</dbReference>
<dbReference type="InterPro" id="IPR004358">
    <property type="entry name" value="Sig_transdc_His_kin-like_C"/>
</dbReference>
<name>A0AAW3JT00_9FIRM</name>
<feature type="modified residue" description="4-aspartylphosphate" evidence="8">
    <location>
        <position position="807"/>
    </location>
</feature>
<dbReference type="SUPFAM" id="SSF55874">
    <property type="entry name" value="ATPase domain of HSP90 chaperone/DNA topoisomerase II/histidine kinase"/>
    <property type="match status" value="1"/>
</dbReference>
<dbReference type="AlphaFoldDB" id="A0AAW3JT00"/>